<evidence type="ECO:0000259" key="1">
    <source>
        <dbReference type="Pfam" id="PF06985"/>
    </source>
</evidence>
<comment type="caution">
    <text evidence="2">The sequence shown here is derived from an EMBL/GenBank/DDBJ whole genome shotgun (WGS) entry which is preliminary data.</text>
</comment>
<sequence>MSAASVPRLSIKRTYRLRVSTSPQYESSPEILDERFLQERAYDNEDTTSHEGDIMLLKEEGDSEQLLHGRMLRKNLNIPLIKNWIRTCFKECKLEDAFHSQDATARPARVIDTRRLMIRRTPPDCEYVALSYTWGPKSITQLQLTKDNEPRLAKAQGLNEAWDMIPRTIQDAIDLCRRLGIRYLWVDALCRGKGDGYANEKAVKDIISRIFANACLTIVANGPDSHYGLPGVRSSCSPWRCQVSRQVGQLSLAVAKHRIDQAMSNSGWRQRGWTYEEWLVSRHMLILADDQAFFCCRAGERIYSEDTYDEVPLSDLKPVIFTDSPQIDEFWSFHKNWAGRFAEYAELSAEYANRHMTNEDDLSSGFGMTKKKLETWLGQQYYHDLPLDLFAQALCFAILKGRRRSSLPSWSWQGWNVSGESGLDYESTWGFRPSEYLATFFYPSKSPISRGFEFELIALRSRSGHECVSSLFPDNEPPCPLIIDALPTALKQQLLVISTRTVELFAYIDGEAWIVALQDGFQTLENVGDAILNLPDNRTNKGYFKFVFIGDCCPDKGGEWYKFFLVVAPCGYANVFCRVGCSVNIQFGKVEERLKHEMIYLI</sequence>
<dbReference type="PANTHER" id="PTHR33112:SF12">
    <property type="entry name" value="HETEROKARYON INCOMPATIBILITY DOMAIN-CONTAINING PROTEIN"/>
    <property type="match status" value="1"/>
</dbReference>
<evidence type="ECO:0000313" key="2">
    <source>
        <dbReference type="EMBL" id="GIC92963.1"/>
    </source>
</evidence>
<dbReference type="PANTHER" id="PTHR33112">
    <property type="entry name" value="DOMAIN PROTEIN, PUTATIVE-RELATED"/>
    <property type="match status" value="1"/>
</dbReference>
<organism evidence="2 3">
    <name type="scientific">Aspergillus udagawae</name>
    <dbReference type="NCBI Taxonomy" id="91492"/>
    <lineage>
        <taxon>Eukaryota</taxon>
        <taxon>Fungi</taxon>
        <taxon>Dikarya</taxon>
        <taxon>Ascomycota</taxon>
        <taxon>Pezizomycotina</taxon>
        <taxon>Eurotiomycetes</taxon>
        <taxon>Eurotiomycetidae</taxon>
        <taxon>Eurotiales</taxon>
        <taxon>Aspergillaceae</taxon>
        <taxon>Aspergillus</taxon>
        <taxon>Aspergillus subgen. Fumigati</taxon>
    </lineage>
</organism>
<reference evidence="2" key="1">
    <citation type="journal article" date="2015" name="Genome Announc.">
        <title>Draft Genome Sequence of the Pathogenic Filamentous Fungus Aspergillus udagawae Strain IFM 46973T.</title>
        <authorList>
            <person name="Kusuya Y."/>
            <person name="Takahashi-Nakaguchi A."/>
            <person name="Takahashi H."/>
            <person name="Yaguchi T."/>
        </authorList>
    </citation>
    <scope>NUCLEOTIDE SEQUENCE</scope>
    <source>
        <strain evidence="2">IFM 46973</strain>
    </source>
</reference>
<dbReference type="InterPro" id="IPR010730">
    <property type="entry name" value="HET"/>
</dbReference>
<dbReference type="RefSeq" id="XP_043150229.1">
    <property type="nucleotide sequence ID" value="XM_043294294.1"/>
</dbReference>
<accession>A0A8E0R217</accession>
<dbReference type="Proteomes" id="UP000036893">
    <property type="component" value="Unassembled WGS sequence"/>
</dbReference>
<protein>
    <recommendedName>
        <fullName evidence="1">Heterokaryon incompatibility domain-containing protein</fullName>
    </recommendedName>
</protein>
<gene>
    <name evidence="2" type="ORF">Aud_009442</name>
</gene>
<dbReference type="Pfam" id="PF06985">
    <property type="entry name" value="HET"/>
    <property type="match status" value="1"/>
</dbReference>
<proteinExistence type="predicted"/>
<feature type="domain" description="Heterokaryon incompatibility" evidence="1">
    <location>
        <begin position="127"/>
        <end position="277"/>
    </location>
</feature>
<reference evidence="2" key="2">
    <citation type="submission" date="2021-01" db="EMBL/GenBank/DDBJ databases">
        <title>Pan-genome distribution and transcriptional activeness of fungal secondary metabolism genes in Aspergillus section Fumigati.</title>
        <authorList>
            <person name="Takahashi H."/>
            <person name="Umemura M."/>
            <person name="Ninomiya A."/>
            <person name="Kusuya Y."/>
            <person name="Urayama S."/>
            <person name="Shimizu M."/>
            <person name="Watanabe A."/>
            <person name="Kamei K."/>
            <person name="Yaguchi T."/>
            <person name="Hagiwara D."/>
        </authorList>
    </citation>
    <scope>NUCLEOTIDE SEQUENCE</scope>
    <source>
        <strain evidence="2">IFM 46973</strain>
    </source>
</reference>
<dbReference type="EMBL" id="BBXM02000007">
    <property type="protein sequence ID" value="GIC92963.1"/>
    <property type="molecule type" value="Genomic_DNA"/>
</dbReference>
<name>A0A8E0R217_9EURO</name>
<dbReference type="AlphaFoldDB" id="A0A8E0R217"/>
<evidence type="ECO:0000313" key="3">
    <source>
        <dbReference type="Proteomes" id="UP000036893"/>
    </source>
</evidence>
<dbReference type="GeneID" id="66996919"/>